<comment type="caution">
    <text evidence="2">The sequence shown here is derived from an EMBL/GenBank/DDBJ whole genome shotgun (WGS) entry which is preliminary data.</text>
</comment>
<keyword evidence="1" id="KW-1133">Transmembrane helix</keyword>
<accession>A0ABS6JTG5</accession>
<name>A0ABS6JTG5_9BACI</name>
<evidence type="ECO:0000256" key="1">
    <source>
        <dbReference type="SAM" id="Phobius"/>
    </source>
</evidence>
<keyword evidence="1" id="KW-0472">Membrane</keyword>
<evidence type="ECO:0000313" key="3">
    <source>
        <dbReference type="Proteomes" id="UP000790580"/>
    </source>
</evidence>
<gene>
    <name evidence="2" type="ORF">KS407_10510</name>
</gene>
<proteinExistence type="predicted"/>
<dbReference type="EMBL" id="JAHQCR010000045">
    <property type="protein sequence ID" value="MBU9721865.1"/>
    <property type="molecule type" value="Genomic_DNA"/>
</dbReference>
<reference evidence="2 3" key="1">
    <citation type="submission" date="2021-06" db="EMBL/GenBank/DDBJ databases">
        <title>Bacillus sp. RD4P76, an endophyte from a halophyte.</title>
        <authorList>
            <person name="Sun J.-Q."/>
        </authorList>
    </citation>
    <scope>NUCLEOTIDE SEQUENCE [LARGE SCALE GENOMIC DNA]</scope>
    <source>
        <strain evidence="2 3">JCM 17098</strain>
    </source>
</reference>
<feature type="transmembrane region" description="Helical" evidence="1">
    <location>
        <begin position="39"/>
        <end position="61"/>
    </location>
</feature>
<dbReference type="Proteomes" id="UP000790580">
    <property type="component" value="Unassembled WGS sequence"/>
</dbReference>
<keyword evidence="1" id="KW-0812">Transmembrane</keyword>
<keyword evidence="3" id="KW-1185">Reference proteome</keyword>
<organism evidence="2 3">
    <name type="scientific">Evansella alkalicola</name>
    <dbReference type="NCBI Taxonomy" id="745819"/>
    <lineage>
        <taxon>Bacteria</taxon>
        <taxon>Bacillati</taxon>
        <taxon>Bacillota</taxon>
        <taxon>Bacilli</taxon>
        <taxon>Bacillales</taxon>
        <taxon>Bacillaceae</taxon>
        <taxon>Evansella</taxon>
    </lineage>
</organism>
<sequence length="62" mass="7367">MRLNAIQIEKLSEPKKVVEDPDQQVEWIVDALEMLLNKFFPIFLILGVPYMIYLFVQLLIIF</sequence>
<dbReference type="RefSeq" id="WP_088076038.1">
    <property type="nucleotide sequence ID" value="NZ_JAHQCR010000045.1"/>
</dbReference>
<evidence type="ECO:0000313" key="2">
    <source>
        <dbReference type="EMBL" id="MBU9721865.1"/>
    </source>
</evidence>
<protein>
    <submittedName>
        <fullName evidence="2">Uncharacterized protein</fullName>
    </submittedName>
</protein>